<dbReference type="VEuPathDB" id="FungiDB:PV07_08812"/>
<dbReference type="Proteomes" id="UP000054466">
    <property type="component" value="Unassembled WGS sequence"/>
</dbReference>
<dbReference type="GeneID" id="27348006"/>
<proteinExistence type="predicted"/>
<evidence type="ECO:0000313" key="1">
    <source>
        <dbReference type="EMBL" id="KIW25646.1"/>
    </source>
</evidence>
<dbReference type="HOGENOM" id="CLU_1885542_0_0_1"/>
<keyword evidence="2" id="KW-1185">Reference proteome</keyword>
<dbReference type="RefSeq" id="XP_016245862.1">
    <property type="nucleotide sequence ID" value="XM_016396006.1"/>
</dbReference>
<dbReference type="AlphaFoldDB" id="A0A0D1ZD17"/>
<accession>A0A0D1ZD17</accession>
<gene>
    <name evidence="1" type="ORF">PV07_08812</name>
</gene>
<evidence type="ECO:0000313" key="2">
    <source>
        <dbReference type="Proteomes" id="UP000054466"/>
    </source>
</evidence>
<dbReference type="OrthoDB" id="5380163at2759"/>
<name>A0A0D1ZD17_9EURO</name>
<dbReference type="EMBL" id="KN847044">
    <property type="protein sequence ID" value="KIW25646.1"/>
    <property type="molecule type" value="Genomic_DNA"/>
</dbReference>
<organism evidence="1 2">
    <name type="scientific">Cladophialophora immunda</name>
    <dbReference type="NCBI Taxonomy" id="569365"/>
    <lineage>
        <taxon>Eukaryota</taxon>
        <taxon>Fungi</taxon>
        <taxon>Dikarya</taxon>
        <taxon>Ascomycota</taxon>
        <taxon>Pezizomycotina</taxon>
        <taxon>Eurotiomycetes</taxon>
        <taxon>Chaetothyriomycetidae</taxon>
        <taxon>Chaetothyriales</taxon>
        <taxon>Herpotrichiellaceae</taxon>
        <taxon>Cladophialophora</taxon>
    </lineage>
</organism>
<protein>
    <submittedName>
        <fullName evidence="1">Uncharacterized protein</fullName>
    </submittedName>
</protein>
<reference evidence="1 2" key="1">
    <citation type="submission" date="2015-01" db="EMBL/GenBank/DDBJ databases">
        <title>The Genome Sequence of Cladophialophora immunda CBS83496.</title>
        <authorList>
            <consortium name="The Broad Institute Genomics Platform"/>
            <person name="Cuomo C."/>
            <person name="de Hoog S."/>
            <person name="Gorbushina A."/>
            <person name="Stielow B."/>
            <person name="Teixiera M."/>
            <person name="Abouelleil A."/>
            <person name="Chapman S.B."/>
            <person name="Priest M."/>
            <person name="Young S.K."/>
            <person name="Wortman J."/>
            <person name="Nusbaum C."/>
            <person name="Birren B."/>
        </authorList>
    </citation>
    <scope>NUCLEOTIDE SEQUENCE [LARGE SCALE GENOMIC DNA]</scope>
    <source>
        <strain evidence="1 2">CBS 83496</strain>
    </source>
</reference>
<sequence>MKSTTPRSEPSLESKQLKILKSIPRDFSEYGSQETQNDIERKYLSEEGVPDNEKPMTYNKIWDRLQSDQGATFCGELADMRCRSRSSSVHDKSQSVLFVAEPTVSVVIPLQKKVTFEGLPEDDDEKENKRRLLYC</sequence>